<dbReference type="InterPro" id="IPR002125">
    <property type="entry name" value="CMP_dCMP_dom"/>
</dbReference>
<dbReference type="Pfam" id="PF00383">
    <property type="entry name" value="dCMP_cyt_deam_1"/>
    <property type="match status" value="1"/>
</dbReference>
<dbReference type="InterPro" id="IPR016192">
    <property type="entry name" value="APOBEC/CMP_deaminase_Zn-bd"/>
</dbReference>
<dbReference type="PROSITE" id="PS51747">
    <property type="entry name" value="CYT_DCMP_DEAMINASES_2"/>
    <property type="match status" value="1"/>
</dbReference>
<name>B6WVD2_9BACT</name>
<dbReference type="GO" id="GO:0047974">
    <property type="term" value="F:guanosine deaminase activity"/>
    <property type="evidence" value="ECO:0007669"/>
    <property type="project" value="TreeGrafter"/>
</dbReference>
<dbReference type="Proteomes" id="UP000003676">
    <property type="component" value="Unassembled WGS sequence"/>
</dbReference>
<evidence type="ECO:0000256" key="3">
    <source>
        <dbReference type="SAM" id="MobiDB-lite"/>
    </source>
</evidence>
<evidence type="ECO:0000256" key="1">
    <source>
        <dbReference type="ARBA" id="ARBA00022723"/>
    </source>
</evidence>
<comment type="caution">
    <text evidence="5">The sequence shown here is derived from an EMBL/GenBank/DDBJ whole genome shotgun (WGS) entry which is preliminary data.</text>
</comment>
<dbReference type="STRING" id="901.DESPIGER_2029"/>
<dbReference type="GO" id="GO:0008270">
    <property type="term" value="F:zinc ion binding"/>
    <property type="evidence" value="ECO:0007669"/>
    <property type="project" value="InterPro"/>
</dbReference>
<dbReference type="AlphaFoldDB" id="B6WVD2"/>
<dbReference type="HOGENOM" id="CLU_025810_5_2_7"/>
<evidence type="ECO:0000256" key="2">
    <source>
        <dbReference type="ARBA" id="ARBA00022833"/>
    </source>
</evidence>
<accession>B6WVD2</accession>
<keyword evidence="2" id="KW-0862">Zinc</keyword>
<dbReference type="PANTHER" id="PTHR11079">
    <property type="entry name" value="CYTOSINE DEAMINASE FAMILY MEMBER"/>
    <property type="match status" value="1"/>
</dbReference>
<dbReference type="PROSITE" id="PS00903">
    <property type="entry name" value="CYT_DCMP_DEAMINASES_1"/>
    <property type="match status" value="1"/>
</dbReference>
<keyword evidence="1" id="KW-0479">Metal-binding</keyword>
<evidence type="ECO:0000313" key="5">
    <source>
        <dbReference type="EMBL" id="EEB33071.1"/>
    </source>
</evidence>
<feature type="domain" description="CMP/dCMP-type deaminase" evidence="4">
    <location>
        <begin position="26"/>
        <end position="147"/>
    </location>
</feature>
<evidence type="ECO:0000313" key="6">
    <source>
        <dbReference type="Proteomes" id="UP000003676"/>
    </source>
</evidence>
<dbReference type="eggNOG" id="COG0590">
    <property type="taxonomic scope" value="Bacteria"/>
</dbReference>
<evidence type="ECO:0000259" key="4">
    <source>
        <dbReference type="PROSITE" id="PS51747"/>
    </source>
</evidence>
<organism evidence="5 6">
    <name type="scientific">Desulfovibrio piger ATCC 29098</name>
    <dbReference type="NCBI Taxonomy" id="411464"/>
    <lineage>
        <taxon>Bacteria</taxon>
        <taxon>Pseudomonadati</taxon>
        <taxon>Thermodesulfobacteriota</taxon>
        <taxon>Desulfovibrionia</taxon>
        <taxon>Desulfovibrionales</taxon>
        <taxon>Desulfovibrionaceae</taxon>
        <taxon>Desulfovibrio</taxon>
    </lineage>
</organism>
<gene>
    <name evidence="5" type="ORF">DESPIG_02048</name>
</gene>
<dbReference type="PANTHER" id="PTHR11079:SF161">
    <property type="entry name" value="CMP_DCMP-TYPE DEAMINASE DOMAIN-CONTAINING PROTEIN"/>
    <property type="match status" value="1"/>
</dbReference>
<reference evidence="5 6" key="1">
    <citation type="submission" date="2008-10" db="EMBL/GenBank/DDBJ databases">
        <title>Draft genome sequence of Desulvovibrio piger (ATCC 29098).</title>
        <authorList>
            <person name="Sudarsanam P."/>
            <person name="Ley R."/>
            <person name="Guruge J."/>
            <person name="Turnbaugh P.J."/>
            <person name="Mahowald M."/>
            <person name="Liep D."/>
            <person name="Gordon J."/>
        </authorList>
    </citation>
    <scope>NUCLEOTIDE SEQUENCE [LARGE SCALE GENOMIC DNA]</scope>
    <source>
        <strain evidence="5 6">ATCC 29098</strain>
    </source>
</reference>
<dbReference type="Gene3D" id="3.40.140.10">
    <property type="entry name" value="Cytidine Deaminase, domain 2"/>
    <property type="match status" value="1"/>
</dbReference>
<dbReference type="SUPFAM" id="SSF53927">
    <property type="entry name" value="Cytidine deaminase-like"/>
    <property type="match status" value="1"/>
</dbReference>
<dbReference type="InterPro" id="IPR016193">
    <property type="entry name" value="Cytidine_deaminase-like"/>
</dbReference>
<dbReference type="CDD" id="cd01285">
    <property type="entry name" value="nucleoside_deaminase"/>
    <property type="match status" value="1"/>
</dbReference>
<sequence>MSAFRKRQDDAEQNKEDTTMSLDADELHRRHMLAAIEAAREGMLSGKGGPFGALITDPAGRVVSVACNEVLASRDCTMHAEVAALRKVGHLDLRGHTLYATGFPCVMCLGAILWSRVSTLYYCNDYAMTRAAGFDDEDFMREVGTVFGCTPSVVEEVSLPGLDIRRLALPEGAALYEEWKGLADRQLY</sequence>
<feature type="compositionally biased region" description="Basic and acidic residues" evidence="3">
    <location>
        <begin position="1"/>
        <end position="18"/>
    </location>
</feature>
<reference evidence="5 6" key="2">
    <citation type="submission" date="2008-10" db="EMBL/GenBank/DDBJ databases">
        <authorList>
            <person name="Fulton L."/>
            <person name="Clifton S."/>
            <person name="Fulton B."/>
            <person name="Xu J."/>
            <person name="Minx P."/>
            <person name="Pepin K.H."/>
            <person name="Johnson M."/>
            <person name="Bhonagiri V."/>
            <person name="Nash W.E."/>
            <person name="Mardis E.R."/>
            <person name="Wilson R.K."/>
        </authorList>
    </citation>
    <scope>NUCLEOTIDE SEQUENCE [LARGE SCALE GENOMIC DNA]</scope>
    <source>
        <strain evidence="5 6">ATCC 29098</strain>
    </source>
</reference>
<feature type="region of interest" description="Disordered" evidence="3">
    <location>
        <begin position="1"/>
        <end position="22"/>
    </location>
</feature>
<dbReference type="GO" id="GO:0006152">
    <property type="term" value="P:purine nucleoside catabolic process"/>
    <property type="evidence" value="ECO:0007669"/>
    <property type="project" value="TreeGrafter"/>
</dbReference>
<dbReference type="EMBL" id="ABXU01000063">
    <property type="protein sequence ID" value="EEB33071.1"/>
    <property type="molecule type" value="Genomic_DNA"/>
</dbReference>
<proteinExistence type="predicted"/>
<protein>
    <submittedName>
        <fullName evidence="5">Cytidine and deoxycytidylate deaminase zinc-binding region</fullName>
    </submittedName>
</protein>